<organism evidence="1 2">
    <name type="scientific">Flavobacterium aurantiibacter</name>
    <dbReference type="NCBI Taxonomy" id="2023067"/>
    <lineage>
        <taxon>Bacteria</taxon>
        <taxon>Pseudomonadati</taxon>
        <taxon>Bacteroidota</taxon>
        <taxon>Flavobacteriia</taxon>
        <taxon>Flavobacteriales</taxon>
        <taxon>Flavobacteriaceae</taxon>
        <taxon>Flavobacterium</taxon>
    </lineage>
</organism>
<keyword evidence="2" id="KW-1185">Reference proteome</keyword>
<dbReference type="Proteomes" id="UP000216035">
    <property type="component" value="Unassembled WGS sequence"/>
</dbReference>
<accession>A0A256ADH0</accession>
<dbReference type="AlphaFoldDB" id="A0A256ADH0"/>
<proteinExistence type="predicted"/>
<dbReference type="RefSeq" id="WP_094484814.1">
    <property type="nucleotide sequence ID" value="NZ_NOXX01000041.1"/>
</dbReference>
<name>A0A256ADH0_9FLAO</name>
<gene>
    <name evidence="1" type="ORF">CHX27_00400</name>
</gene>
<dbReference type="OrthoDB" id="1448598at2"/>
<protein>
    <submittedName>
        <fullName evidence="1">Uncharacterized protein</fullName>
    </submittedName>
</protein>
<reference evidence="1 2" key="1">
    <citation type="submission" date="2017-07" db="EMBL/GenBank/DDBJ databases">
        <title>Flavobacterium cyanobacteriorum sp. nov., isolated from cyanobacterial aggregates in a eutrophic lake.</title>
        <authorList>
            <person name="Cai H."/>
        </authorList>
    </citation>
    <scope>NUCLEOTIDE SEQUENCE [LARGE SCALE GENOMIC DNA]</scope>
    <source>
        <strain evidence="1 2">TH167</strain>
    </source>
</reference>
<dbReference type="PROSITE" id="PS51257">
    <property type="entry name" value="PROKAR_LIPOPROTEIN"/>
    <property type="match status" value="1"/>
</dbReference>
<sequence>MKMFNYILICFLLLSCQNKEQKRVKNSINNSIQQSESNDIVKDTTIVYDIDNVSAEGVEATVRYVNKKIKESTINIYGETGQATITYLFSSDLINVTEKVFEYKTDLKKVSSDKDMKIKTEVSYNIDLEGRLIGVSGKERIDIFKEFKEVVPFEIN</sequence>
<evidence type="ECO:0000313" key="1">
    <source>
        <dbReference type="EMBL" id="OYQ51255.1"/>
    </source>
</evidence>
<comment type="caution">
    <text evidence="1">The sequence shown here is derived from an EMBL/GenBank/DDBJ whole genome shotgun (WGS) entry which is preliminary data.</text>
</comment>
<dbReference type="EMBL" id="NOXX01000041">
    <property type="protein sequence ID" value="OYQ51255.1"/>
    <property type="molecule type" value="Genomic_DNA"/>
</dbReference>
<evidence type="ECO:0000313" key="2">
    <source>
        <dbReference type="Proteomes" id="UP000216035"/>
    </source>
</evidence>